<sequence>MTLRTPRRRISPRTKRRYRAIKDFLRRALGSSSQPDIKINSSIAINVSDLKHKIVGLEQQLSEVNKHCRDLVCLESSSRKDSQTLVSADRRDLSSLKEQTEISSTKRVHGAETKLLYKTSESHYRKSDDSDSYGKDFNDAKGKDMRPPTDMSGHGYYRESKVKKKKSKVDNRLNALNGSNSDLRKHKTRSVYENFVSSYSTSSYHSLIDPRNGRHKSSRHPDHRFQEKYVTQQQQYVEPVPVETKVRRRKDPSRRNSPDRPPDQYEGRHRSKSKRNTSKPLDQDFIADIIKRQYRPVKMFGHRESELSQFSAPVCRDQEYPIRESIVEGSELCSCCIDGHKKSRYEYENDLGDMRSICDTRLYSSKRHNRHRHNRKHTDIYNDSTQYDLVPVKEKSSPKSRRKFVAESMIPYGYYKEVPPSPRTQRPRLNLKAQYYTEFEDYMMYKKKRNCSPKRSRVHQEQSDPESSDAIDIQKAKQKSKSSKKIPIESHIQQDVGTMSSLHTPTYNTEPINDSALNKTQETDSSTDKTDKALSEIKDILQCFLQEIKKETTVSQCDNSDITKPGDKSLNEFRKESAKLNTTVMPNSGHSVNNFSMPQCSIPSPFIPPFANPCCYPVLPVCPMNCVQNGYMFPSPSYTCASCANNAKEDVYPKTSNSPNESTNIVKNNETDELIKEIYKFVAQSPNSSRRKDFHEKSHNESGKADDNKILTSRSVGGSSKHSKHDAQVGTQKIKCYSKSCEAIGSRFLTDTSYSRTNPSYSDTILERLSLEATATGSESEFSSESTTIKKPKKNKFAKVLRSIGLFKKKKDVIEEVSESESTVEVEVKPKKPPFRQDVVNYMMHEQEYYNRPPPQSTPYNPQLNYPHPYCHAGCPDHLNHMNPMQDPYGHYHPHKMSHDHAAAAYRSNQHRPSAPPYPYEGYHSHNQPQVPLCLKEIEVKSIGTQSERKMTLFKKFTKKMQGPSYPVPQKNDPIRNNATQTAKDTNMAKENSRPPLFNWKALQAKVNALDNPPSFNMKTQKKLAEGDIKMRNAMMKKLFYKRNPFSPRNLIVRTILGKDKSSYGEPPMMFRPRMFF</sequence>
<feature type="region of interest" description="Disordered" evidence="1">
    <location>
        <begin position="686"/>
        <end position="729"/>
    </location>
</feature>
<evidence type="ECO:0000313" key="2">
    <source>
        <dbReference type="EMBL" id="KAL0841697.1"/>
    </source>
</evidence>
<feature type="compositionally biased region" description="Polar residues" evidence="1">
    <location>
        <begin position="491"/>
        <end position="524"/>
    </location>
</feature>
<feature type="compositionally biased region" description="Polar residues" evidence="1">
    <location>
        <begin position="710"/>
        <end position="720"/>
    </location>
</feature>
<comment type="caution">
    <text evidence="2">The sequence shown here is derived from an EMBL/GenBank/DDBJ whole genome shotgun (WGS) entry which is preliminary data.</text>
</comment>
<dbReference type="AlphaFoldDB" id="A0ABD0TF77"/>
<name>A0ABD0TF77_LOXSC</name>
<proteinExistence type="predicted"/>
<feature type="region of interest" description="Disordered" evidence="1">
    <location>
        <begin position="202"/>
        <end position="222"/>
    </location>
</feature>
<feature type="region of interest" description="Disordered" evidence="1">
    <location>
        <begin position="238"/>
        <end position="283"/>
    </location>
</feature>
<feature type="compositionally biased region" description="Basic and acidic residues" evidence="1">
    <location>
        <begin position="122"/>
        <end position="147"/>
    </location>
</feature>
<dbReference type="EMBL" id="JBEDNZ010000005">
    <property type="protein sequence ID" value="KAL0841697.1"/>
    <property type="molecule type" value="Genomic_DNA"/>
</dbReference>
<feature type="region of interest" description="Disordered" evidence="1">
    <location>
        <begin position="450"/>
        <end position="530"/>
    </location>
</feature>
<evidence type="ECO:0000313" key="3">
    <source>
        <dbReference type="Proteomes" id="UP001549921"/>
    </source>
</evidence>
<gene>
    <name evidence="2" type="ORF">ABMA28_013970</name>
</gene>
<dbReference type="Proteomes" id="UP001549921">
    <property type="component" value="Unassembled WGS sequence"/>
</dbReference>
<accession>A0ABD0TF77</accession>
<feature type="compositionally biased region" description="Basic and acidic residues" evidence="1">
    <location>
        <begin position="253"/>
        <end position="268"/>
    </location>
</feature>
<feature type="compositionally biased region" description="Basic and acidic residues" evidence="1">
    <location>
        <begin position="690"/>
        <end position="709"/>
    </location>
</feature>
<protein>
    <submittedName>
        <fullName evidence="2">Uncharacterized protein</fullName>
    </submittedName>
</protein>
<evidence type="ECO:0000256" key="1">
    <source>
        <dbReference type="SAM" id="MobiDB-lite"/>
    </source>
</evidence>
<feature type="region of interest" description="Disordered" evidence="1">
    <location>
        <begin position="122"/>
        <end position="185"/>
    </location>
</feature>
<organism evidence="2 3">
    <name type="scientific">Loxostege sticticalis</name>
    <name type="common">Beet webworm moth</name>
    <dbReference type="NCBI Taxonomy" id="481309"/>
    <lineage>
        <taxon>Eukaryota</taxon>
        <taxon>Metazoa</taxon>
        <taxon>Ecdysozoa</taxon>
        <taxon>Arthropoda</taxon>
        <taxon>Hexapoda</taxon>
        <taxon>Insecta</taxon>
        <taxon>Pterygota</taxon>
        <taxon>Neoptera</taxon>
        <taxon>Endopterygota</taxon>
        <taxon>Lepidoptera</taxon>
        <taxon>Glossata</taxon>
        <taxon>Ditrysia</taxon>
        <taxon>Pyraloidea</taxon>
        <taxon>Crambidae</taxon>
        <taxon>Pyraustinae</taxon>
        <taxon>Loxostege</taxon>
    </lineage>
</organism>
<reference evidence="2 3" key="1">
    <citation type="submission" date="2024-06" db="EMBL/GenBank/DDBJ databases">
        <title>A chromosome-level genome assembly of beet webworm, Loxostege sticticalis.</title>
        <authorList>
            <person name="Zhang Y."/>
        </authorList>
    </citation>
    <scope>NUCLEOTIDE SEQUENCE [LARGE SCALE GENOMIC DNA]</scope>
    <source>
        <strain evidence="2">AQ028</strain>
        <tissue evidence="2">Male pupae</tissue>
    </source>
</reference>